<evidence type="ECO:0000313" key="2">
    <source>
        <dbReference type="EMBL" id="PLW68988.1"/>
    </source>
</evidence>
<dbReference type="PANTHER" id="PTHR41521">
    <property type="match status" value="1"/>
</dbReference>
<dbReference type="Pfam" id="PF07045">
    <property type="entry name" value="DUF1330"/>
    <property type="match status" value="1"/>
</dbReference>
<dbReference type="InterPro" id="IPR010753">
    <property type="entry name" value="DUF1330"/>
</dbReference>
<dbReference type="RefSeq" id="WP_076001207.1">
    <property type="nucleotide sequence ID" value="NZ_PKUS01000010.1"/>
</dbReference>
<sequence length="97" mass="10837">MAGYLIANYRITNPEAYEAYPPAVIPTLVACGAEVLVADYESEVVEGQASSVTIVLKFPSKEAARSWYNSSDYQEIIRHRLDNTEGFLLFADEFSRP</sequence>
<dbReference type="InterPro" id="IPR011008">
    <property type="entry name" value="Dimeric_a/b-barrel"/>
</dbReference>
<organism evidence="2 3">
    <name type="scientific">Pseudohalioglobus lutimaris</name>
    <dbReference type="NCBI Taxonomy" id="1737061"/>
    <lineage>
        <taxon>Bacteria</taxon>
        <taxon>Pseudomonadati</taxon>
        <taxon>Pseudomonadota</taxon>
        <taxon>Gammaproteobacteria</taxon>
        <taxon>Cellvibrionales</taxon>
        <taxon>Halieaceae</taxon>
        <taxon>Pseudohalioglobus</taxon>
    </lineage>
</organism>
<feature type="domain" description="DUF1330" evidence="1">
    <location>
        <begin position="3"/>
        <end position="90"/>
    </location>
</feature>
<reference evidence="2 3" key="1">
    <citation type="submission" date="2018-01" db="EMBL/GenBank/DDBJ databases">
        <title>The draft genome sequence of Halioglobus lutimaris HF004.</title>
        <authorList>
            <person name="Du Z.-J."/>
            <person name="Shi M.-J."/>
        </authorList>
    </citation>
    <scope>NUCLEOTIDE SEQUENCE [LARGE SCALE GENOMIC DNA]</scope>
    <source>
        <strain evidence="2 3">HF004</strain>
    </source>
</reference>
<accession>A0A2N5X3C8</accession>
<dbReference type="Gene3D" id="3.30.70.100">
    <property type="match status" value="1"/>
</dbReference>
<evidence type="ECO:0000313" key="3">
    <source>
        <dbReference type="Proteomes" id="UP000235005"/>
    </source>
</evidence>
<dbReference type="SUPFAM" id="SSF54909">
    <property type="entry name" value="Dimeric alpha+beta barrel"/>
    <property type="match status" value="1"/>
</dbReference>
<evidence type="ECO:0000259" key="1">
    <source>
        <dbReference type="Pfam" id="PF07045"/>
    </source>
</evidence>
<name>A0A2N5X3C8_9GAMM</name>
<gene>
    <name evidence="2" type="ORF">C0039_10225</name>
</gene>
<dbReference type="EMBL" id="PKUS01000010">
    <property type="protein sequence ID" value="PLW68988.1"/>
    <property type="molecule type" value="Genomic_DNA"/>
</dbReference>
<protein>
    <submittedName>
        <fullName evidence="2">DUF1330 domain-containing protein</fullName>
    </submittedName>
</protein>
<proteinExistence type="predicted"/>
<dbReference type="OrthoDB" id="9806380at2"/>
<dbReference type="PANTHER" id="PTHR41521:SF4">
    <property type="entry name" value="BLR0684 PROTEIN"/>
    <property type="match status" value="1"/>
</dbReference>
<keyword evidence="3" id="KW-1185">Reference proteome</keyword>
<dbReference type="AlphaFoldDB" id="A0A2N5X3C8"/>
<dbReference type="Proteomes" id="UP000235005">
    <property type="component" value="Unassembled WGS sequence"/>
</dbReference>
<comment type="caution">
    <text evidence="2">The sequence shown here is derived from an EMBL/GenBank/DDBJ whole genome shotgun (WGS) entry which is preliminary data.</text>
</comment>